<keyword evidence="2" id="KW-0732">Signal</keyword>
<dbReference type="EC" id="3.1.1.1" evidence="4"/>
<proteinExistence type="predicted"/>
<evidence type="ECO:0000313" key="5">
    <source>
        <dbReference type="Proteomes" id="UP000318384"/>
    </source>
</evidence>
<dbReference type="PROSITE" id="PS00122">
    <property type="entry name" value="CARBOXYLESTERASE_B_1"/>
    <property type="match status" value="1"/>
</dbReference>
<evidence type="ECO:0000259" key="3">
    <source>
        <dbReference type="Pfam" id="PF20434"/>
    </source>
</evidence>
<dbReference type="RefSeq" id="WP_145172706.1">
    <property type="nucleotide sequence ID" value="NZ_CP037422.1"/>
</dbReference>
<dbReference type="InterPro" id="IPR050300">
    <property type="entry name" value="GDXG_lipolytic_enzyme"/>
</dbReference>
<dbReference type="Proteomes" id="UP000318384">
    <property type="component" value="Chromosome"/>
</dbReference>
<accession>A0A517WSJ1</accession>
<feature type="signal peptide" evidence="2">
    <location>
        <begin position="1"/>
        <end position="25"/>
    </location>
</feature>
<feature type="domain" description="BD-FAE-like" evidence="3">
    <location>
        <begin position="58"/>
        <end position="159"/>
    </location>
</feature>
<evidence type="ECO:0000256" key="1">
    <source>
        <dbReference type="ARBA" id="ARBA00022801"/>
    </source>
</evidence>
<dbReference type="AlphaFoldDB" id="A0A517WSJ1"/>
<name>A0A517WSJ1_9PLAN</name>
<dbReference type="Gene3D" id="3.40.50.1820">
    <property type="entry name" value="alpha/beta hydrolase"/>
    <property type="match status" value="1"/>
</dbReference>
<dbReference type="PANTHER" id="PTHR48081">
    <property type="entry name" value="AB HYDROLASE SUPERFAMILY PROTEIN C4A8.06C"/>
    <property type="match status" value="1"/>
</dbReference>
<feature type="chain" id="PRO_5035803510" evidence="2">
    <location>
        <begin position="26"/>
        <end position="290"/>
    </location>
</feature>
<dbReference type="SUPFAM" id="SSF53474">
    <property type="entry name" value="alpha/beta-Hydrolases"/>
    <property type="match status" value="1"/>
</dbReference>
<organism evidence="4 5">
    <name type="scientific">Gimesia aquarii</name>
    <dbReference type="NCBI Taxonomy" id="2527964"/>
    <lineage>
        <taxon>Bacteria</taxon>
        <taxon>Pseudomonadati</taxon>
        <taxon>Planctomycetota</taxon>
        <taxon>Planctomycetia</taxon>
        <taxon>Planctomycetales</taxon>
        <taxon>Planctomycetaceae</taxon>
        <taxon>Gimesia</taxon>
    </lineage>
</organism>
<protein>
    <submittedName>
        <fullName evidence="4">Carboxylesterase NlhH</fullName>
        <ecNumber evidence="4">3.1.1.1</ecNumber>
    </submittedName>
</protein>
<dbReference type="GO" id="GO:0106435">
    <property type="term" value="F:carboxylesterase activity"/>
    <property type="evidence" value="ECO:0007669"/>
    <property type="project" value="UniProtKB-EC"/>
</dbReference>
<sequence length="290" mass="32756" precursor="true">MGRRLIRPTLFLITLLLINLQPVPAQEQKADYKTKPEVSYRSGIQTPQTDYMRERCKLDLYYPTSIKNYPTVVWFHGGGLKGGKKSVPDELKEQGIAIVAVNYRLYPKAKKPVYLEDAAAAVAWTFQNIANFGGDPKLIFVAGHSAGGYLTSMLGLDKRWLATHKIDANDIAGLIPYSGHCITHMTVREEMGIPRNQPIIDDMAPLFHARKDAPPILLITGDRNLEFPTRYEENAYLNRLLKVVGHKQTQLFELDGFTHNTMRKPGHQLLLEEIKRIVAKKPIASPLQKN</sequence>
<keyword evidence="1 4" id="KW-0378">Hydrolase</keyword>
<dbReference type="InterPro" id="IPR019826">
    <property type="entry name" value="Carboxylesterase_B_AS"/>
</dbReference>
<reference evidence="4 5" key="1">
    <citation type="submission" date="2019-03" db="EMBL/GenBank/DDBJ databases">
        <title>Deep-cultivation of Planctomycetes and their phenomic and genomic characterization uncovers novel biology.</title>
        <authorList>
            <person name="Wiegand S."/>
            <person name="Jogler M."/>
            <person name="Boedeker C."/>
            <person name="Pinto D."/>
            <person name="Vollmers J."/>
            <person name="Rivas-Marin E."/>
            <person name="Kohn T."/>
            <person name="Peeters S.H."/>
            <person name="Heuer A."/>
            <person name="Rast P."/>
            <person name="Oberbeckmann S."/>
            <person name="Bunk B."/>
            <person name="Jeske O."/>
            <person name="Meyerdierks A."/>
            <person name="Storesund J.E."/>
            <person name="Kallscheuer N."/>
            <person name="Luecker S."/>
            <person name="Lage O.M."/>
            <person name="Pohl T."/>
            <person name="Merkel B.J."/>
            <person name="Hornburger P."/>
            <person name="Mueller R.-W."/>
            <person name="Bruemmer F."/>
            <person name="Labrenz M."/>
            <person name="Spormann A.M."/>
            <person name="Op den Camp H."/>
            <person name="Overmann J."/>
            <person name="Amann R."/>
            <person name="Jetten M.S.M."/>
            <person name="Mascher T."/>
            <person name="Medema M.H."/>
            <person name="Devos D.P."/>
            <person name="Kaster A.-K."/>
            <person name="Ovreas L."/>
            <person name="Rohde M."/>
            <person name="Galperin M.Y."/>
            <person name="Jogler C."/>
        </authorList>
    </citation>
    <scope>NUCLEOTIDE SEQUENCE [LARGE SCALE GENOMIC DNA]</scope>
    <source>
        <strain evidence="4 5">V202</strain>
    </source>
</reference>
<gene>
    <name evidence="4" type="primary">nlhH_3</name>
    <name evidence="4" type="ORF">V202x_15860</name>
</gene>
<dbReference type="Pfam" id="PF20434">
    <property type="entry name" value="BD-FAE"/>
    <property type="match status" value="1"/>
</dbReference>
<dbReference type="EMBL" id="CP037422">
    <property type="protein sequence ID" value="QDU08221.1"/>
    <property type="molecule type" value="Genomic_DNA"/>
</dbReference>
<dbReference type="OrthoDB" id="9806180at2"/>
<evidence type="ECO:0000256" key="2">
    <source>
        <dbReference type="SAM" id="SignalP"/>
    </source>
</evidence>
<dbReference type="InterPro" id="IPR029058">
    <property type="entry name" value="AB_hydrolase_fold"/>
</dbReference>
<dbReference type="InterPro" id="IPR049492">
    <property type="entry name" value="BD-FAE-like_dom"/>
</dbReference>
<evidence type="ECO:0000313" key="4">
    <source>
        <dbReference type="EMBL" id="QDU08221.1"/>
    </source>
</evidence>
<dbReference type="PANTHER" id="PTHR48081:SF9">
    <property type="entry name" value="CARBOXYLESTERASE"/>
    <property type="match status" value="1"/>
</dbReference>
<keyword evidence="5" id="KW-1185">Reference proteome</keyword>